<organism evidence="14 15">
    <name type="scientific">Bifidobacterium favimelis</name>
    <dbReference type="NCBI Taxonomy" id="3122979"/>
    <lineage>
        <taxon>Bacteria</taxon>
        <taxon>Bacillati</taxon>
        <taxon>Actinomycetota</taxon>
        <taxon>Actinomycetes</taxon>
        <taxon>Bifidobacteriales</taxon>
        <taxon>Bifidobacteriaceae</taxon>
        <taxon>Bifidobacterium</taxon>
    </lineage>
</organism>
<evidence type="ECO:0000256" key="12">
    <source>
        <dbReference type="SAM" id="MobiDB-lite"/>
    </source>
</evidence>
<evidence type="ECO:0000256" key="6">
    <source>
        <dbReference type="ARBA" id="ARBA00023054"/>
    </source>
</evidence>
<keyword evidence="6" id="KW-0175">Coiled coil</keyword>
<dbReference type="Pfam" id="PF02861">
    <property type="entry name" value="Clp_N"/>
    <property type="match status" value="1"/>
</dbReference>
<dbReference type="CDD" id="cd19499">
    <property type="entry name" value="RecA-like_ClpB_Hsp104-like"/>
    <property type="match status" value="1"/>
</dbReference>
<dbReference type="Pfam" id="PF07724">
    <property type="entry name" value="AAA_2"/>
    <property type="match status" value="1"/>
</dbReference>
<evidence type="ECO:0000313" key="15">
    <source>
        <dbReference type="Proteomes" id="UP001373159"/>
    </source>
</evidence>
<dbReference type="Gene3D" id="1.10.8.60">
    <property type="match status" value="1"/>
</dbReference>
<sequence>MEQNFTTMAQEAIGDAIQTASAAGNPQVDTLHLLDSLLRQQSGVVNGLIQAAGGDSQAIGAAVRQALVALPSASGSTASQPQASRQLSMAIGQAEKEMQQMGDEYVSTEHLLIAIAVGPSQAADILRQAGVTPDTLRQAVPKVRGGAKVTSPDAEGTYKALEKYSTDLTAQAKEGKLDPVIGRDQEIRRVMQILSRRTKNNPVLIGEPGVGKTAVVEGLAERIVAGDVPTTLQGKKLISLDLASMVAGSKYRGEFEERLKSVLNEIKSANGQIITFIDEIHTIVGAGASEGSMDAGNMLKPMLARGELRLIGATTLDEYRENIEKDPALERRFQQVFVGEPSVEDTIAILRGLKQRYEAHHKVTIGDDALVAAATLSNRYISGRQLPDKAIDLVDEAAAHLRMELDSQPEEIDELQRRVTRLEMEEMQLKKADDPASKDRLEKLQGELADSREKLGGLKARWDREKAGHNKVGDLRAQLDAKRVEADKATREGDLEKASRILYGEIPGIQKELAQAENAADQAKAAAARGSQPDGADAVGGPSQEPMVPDHVDADSVAEIVSDWTGIPVGRLMEGENEKLLHMEDYLGKRVIGQKDAIRAVSDAVRRSRAGISDPDRPTGSFMFLGPTGVGKTELAKALADFLFDDEKAMVRIDMSEYMEKASVSRLIGAAPGYVGYEEGGQLTEAVRRRPYSVVLFDEVEKANPEVFDILLQVLDDGRLTDGQGRTVDFKNTILIMTSNLGSQFLVNEDLDEDAKRKAVMDAVHATFKPEFINRLDELVIFHPLTRDELGSIVDIQVRQVAQRLTDRRITLDVSDSARDWLANMGYDPAFGARPLRRLVQTEVGDQLARMLLAGQVHDGDTVLVDQTGGEHLELTAWPTDKLVDDVDIEDVTADGDASGEESHGGDARSGEGSQGRDGSGTDHQGGDGSGV</sequence>
<dbReference type="InterPro" id="IPR036628">
    <property type="entry name" value="Clp_N_dom_sf"/>
</dbReference>
<name>A0ABU8ZNN3_9BIFI</name>
<dbReference type="SUPFAM" id="SSF81923">
    <property type="entry name" value="Double Clp-N motif"/>
    <property type="match status" value="1"/>
</dbReference>
<dbReference type="SUPFAM" id="SSF52540">
    <property type="entry name" value="P-loop containing nucleoside triphosphate hydrolases"/>
    <property type="match status" value="2"/>
</dbReference>
<evidence type="ECO:0000256" key="7">
    <source>
        <dbReference type="ARBA" id="ARBA00023186"/>
    </source>
</evidence>
<evidence type="ECO:0000313" key="14">
    <source>
        <dbReference type="EMBL" id="MEK0306047.1"/>
    </source>
</evidence>
<dbReference type="InterPro" id="IPR017730">
    <property type="entry name" value="Chaperonin_ClpB"/>
</dbReference>
<feature type="region of interest" description="Disordered" evidence="12">
    <location>
        <begin position="515"/>
        <end position="549"/>
    </location>
</feature>
<dbReference type="SMART" id="SM01086">
    <property type="entry name" value="ClpB_D2-small"/>
    <property type="match status" value="1"/>
</dbReference>
<feature type="compositionally biased region" description="Acidic residues" evidence="12">
    <location>
        <begin position="891"/>
        <end position="900"/>
    </location>
</feature>
<dbReference type="Pfam" id="PF10431">
    <property type="entry name" value="ClpB_D2-small"/>
    <property type="match status" value="1"/>
</dbReference>
<comment type="caution">
    <text evidence="14">The sequence shown here is derived from an EMBL/GenBank/DDBJ whole genome shotgun (WGS) entry which is preliminary data.</text>
</comment>
<evidence type="ECO:0000256" key="4">
    <source>
        <dbReference type="ARBA" id="ARBA00022840"/>
    </source>
</evidence>
<comment type="subcellular location">
    <subcellularLocation>
        <location evidence="11">Cytoplasm</location>
    </subcellularLocation>
</comment>
<dbReference type="Pfam" id="PF00004">
    <property type="entry name" value="AAA"/>
    <property type="match status" value="1"/>
</dbReference>
<comment type="function">
    <text evidence="11">Part of a stress-induced multi-chaperone system, it is involved in the recovery of the cell from heat-induced damage, in cooperation with DnaK, DnaJ and GrpE.</text>
</comment>
<dbReference type="SMART" id="SM00382">
    <property type="entry name" value="AAA"/>
    <property type="match status" value="2"/>
</dbReference>
<evidence type="ECO:0000256" key="1">
    <source>
        <dbReference type="ARBA" id="ARBA00008675"/>
    </source>
</evidence>
<dbReference type="InterPro" id="IPR004176">
    <property type="entry name" value="Clp_R_N"/>
</dbReference>
<feature type="region of interest" description="Disordered" evidence="12">
    <location>
        <begin position="891"/>
        <end position="932"/>
    </location>
</feature>
<dbReference type="PROSITE" id="PS51903">
    <property type="entry name" value="CLP_R"/>
    <property type="match status" value="1"/>
</dbReference>
<keyword evidence="11" id="KW-0963">Cytoplasm</keyword>
<dbReference type="InterPro" id="IPR001270">
    <property type="entry name" value="ClpA/B"/>
</dbReference>
<accession>A0ABU8ZNN3</accession>
<evidence type="ECO:0000256" key="8">
    <source>
        <dbReference type="ARBA" id="ARBA00026057"/>
    </source>
</evidence>
<feature type="domain" description="Clp R" evidence="13">
    <location>
        <begin position="1"/>
        <end position="146"/>
    </location>
</feature>
<comment type="subunit">
    <text evidence="8">Homohexamer. The oligomerization is ATP-dependent.</text>
</comment>
<dbReference type="Gene3D" id="1.10.1780.10">
    <property type="entry name" value="Clp, N-terminal domain"/>
    <property type="match status" value="1"/>
</dbReference>
<dbReference type="InterPro" id="IPR003593">
    <property type="entry name" value="AAA+_ATPase"/>
</dbReference>
<keyword evidence="15" id="KW-1185">Reference proteome</keyword>
<keyword evidence="2 9" id="KW-0677">Repeat</keyword>
<dbReference type="Proteomes" id="UP001373159">
    <property type="component" value="Unassembled WGS sequence"/>
</dbReference>
<protein>
    <recommendedName>
        <fullName evidence="11">Chaperone protein ClpB</fullName>
    </recommendedName>
</protein>
<proteinExistence type="inferred from homology"/>
<keyword evidence="7 10" id="KW-0143">Chaperone</keyword>
<dbReference type="NCBIfam" id="TIGR03346">
    <property type="entry name" value="chaperone_ClpB"/>
    <property type="match status" value="1"/>
</dbReference>
<evidence type="ECO:0000256" key="5">
    <source>
        <dbReference type="ARBA" id="ARBA00023016"/>
    </source>
</evidence>
<keyword evidence="3 10" id="KW-0547">Nucleotide-binding</keyword>
<dbReference type="PRINTS" id="PR00300">
    <property type="entry name" value="CLPPROTEASEA"/>
</dbReference>
<evidence type="ECO:0000259" key="13">
    <source>
        <dbReference type="PROSITE" id="PS51903"/>
    </source>
</evidence>
<evidence type="ECO:0000256" key="10">
    <source>
        <dbReference type="RuleBase" id="RU004432"/>
    </source>
</evidence>
<feature type="compositionally biased region" description="Basic and acidic residues" evidence="12">
    <location>
        <begin position="901"/>
        <end position="910"/>
    </location>
</feature>
<evidence type="ECO:0000256" key="11">
    <source>
        <dbReference type="RuleBase" id="RU362034"/>
    </source>
</evidence>
<reference evidence="14 15" key="1">
    <citation type="submission" date="2024-02" db="EMBL/GenBank/DDBJ databases">
        <title>Bifidobacterium honeyensis sp. nov., isolated from the comb honey.</title>
        <authorList>
            <person name="Liu W."/>
            <person name="Li Y."/>
        </authorList>
    </citation>
    <scope>NUCLEOTIDE SEQUENCE [LARGE SCALE GENOMIC DNA]</scope>
    <source>
        <strain evidence="14 15">IMAU50988</strain>
    </source>
</reference>
<dbReference type="InterPro" id="IPR028299">
    <property type="entry name" value="ClpA/B_CS2"/>
</dbReference>
<dbReference type="InterPro" id="IPR003959">
    <property type="entry name" value="ATPase_AAA_core"/>
</dbReference>
<dbReference type="InterPro" id="IPR018368">
    <property type="entry name" value="ClpA/B_CS1"/>
</dbReference>
<dbReference type="PANTHER" id="PTHR11638:SF18">
    <property type="entry name" value="HEAT SHOCK PROTEIN 104"/>
    <property type="match status" value="1"/>
</dbReference>
<evidence type="ECO:0000256" key="3">
    <source>
        <dbReference type="ARBA" id="ARBA00022741"/>
    </source>
</evidence>
<dbReference type="PANTHER" id="PTHR11638">
    <property type="entry name" value="ATP-DEPENDENT CLP PROTEASE"/>
    <property type="match status" value="1"/>
</dbReference>
<dbReference type="InterPro" id="IPR027417">
    <property type="entry name" value="P-loop_NTPase"/>
</dbReference>
<feature type="compositionally biased region" description="Low complexity" evidence="12">
    <location>
        <begin position="515"/>
        <end position="528"/>
    </location>
</feature>
<dbReference type="PROSITE" id="PS00871">
    <property type="entry name" value="CLPAB_2"/>
    <property type="match status" value="1"/>
</dbReference>
<keyword evidence="4 10" id="KW-0067">ATP-binding</keyword>
<evidence type="ECO:0000256" key="9">
    <source>
        <dbReference type="PROSITE-ProRule" id="PRU01251"/>
    </source>
</evidence>
<dbReference type="CDD" id="cd00009">
    <property type="entry name" value="AAA"/>
    <property type="match status" value="1"/>
</dbReference>
<comment type="similarity">
    <text evidence="1 10">Belongs to the ClpA/ClpB family.</text>
</comment>
<dbReference type="Pfam" id="PF17871">
    <property type="entry name" value="AAA_lid_9"/>
    <property type="match status" value="1"/>
</dbReference>
<dbReference type="PROSITE" id="PS00870">
    <property type="entry name" value="CLPAB_1"/>
    <property type="match status" value="1"/>
</dbReference>
<dbReference type="InterPro" id="IPR019489">
    <property type="entry name" value="Clp_ATPase_C"/>
</dbReference>
<keyword evidence="5 11" id="KW-0346">Stress response</keyword>
<comment type="subunit">
    <text evidence="11">Homohexamer; The oligomerization is ATP-dependent.</text>
</comment>
<dbReference type="Gene3D" id="3.40.50.300">
    <property type="entry name" value="P-loop containing nucleotide triphosphate hydrolases"/>
    <property type="match status" value="3"/>
</dbReference>
<dbReference type="EMBL" id="JBANBB010000001">
    <property type="protein sequence ID" value="MEK0306047.1"/>
    <property type="molecule type" value="Genomic_DNA"/>
</dbReference>
<evidence type="ECO:0000256" key="2">
    <source>
        <dbReference type="ARBA" id="ARBA00022737"/>
    </source>
</evidence>
<dbReference type="InterPro" id="IPR041546">
    <property type="entry name" value="ClpA/ClpB_AAA_lid"/>
</dbReference>
<gene>
    <name evidence="11 14" type="primary">clpB</name>
    <name evidence="14" type="ORF">V8P97_00950</name>
</gene>
<dbReference type="RefSeq" id="WP_340468586.1">
    <property type="nucleotide sequence ID" value="NZ_JBANBB010000001.1"/>
</dbReference>
<dbReference type="InterPro" id="IPR050130">
    <property type="entry name" value="ClpA_ClpB"/>
</dbReference>